<dbReference type="OrthoDB" id="2130169at2759"/>
<comment type="caution">
    <text evidence="1">The sequence shown here is derived from an EMBL/GenBank/DDBJ whole genome shotgun (WGS) entry which is preliminary data.</text>
</comment>
<evidence type="ECO:0008006" key="3">
    <source>
        <dbReference type="Google" id="ProtNLM"/>
    </source>
</evidence>
<dbReference type="STRING" id="708187.A0A1Q8RF76"/>
<organism evidence="1 2">
    <name type="scientific">Colletotrichum chlorophyti</name>
    <dbReference type="NCBI Taxonomy" id="708187"/>
    <lineage>
        <taxon>Eukaryota</taxon>
        <taxon>Fungi</taxon>
        <taxon>Dikarya</taxon>
        <taxon>Ascomycota</taxon>
        <taxon>Pezizomycotina</taxon>
        <taxon>Sordariomycetes</taxon>
        <taxon>Hypocreomycetidae</taxon>
        <taxon>Glomerellales</taxon>
        <taxon>Glomerellaceae</taxon>
        <taxon>Colletotrichum</taxon>
    </lineage>
</organism>
<proteinExistence type="predicted"/>
<dbReference type="AlphaFoldDB" id="A0A1Q8RF76"/>
<dbReference type="Gene3D" id="3.40.50.720">
    <property type="entry name" value="NAD(P)-binding Rossmann-like Domain"/>
    <property type="match status" value="1"/>
</dbReference>
<evidence type="ECO:0000313" key="2">
    <source>
        <dbReference type="Proteomes" id="UP000186583"/>
    </source>
</evidence>
<dbReference type="PANTHER" id="PTHR48079">
    <property type="entry name" value="PROTEIN YEEZ"/>
    <property type="match status" value="1"/>
</dbReference>
<keyword evidence="2" id="KW-1185">Reference proteome</keyword>
<dbReference type="GO" id="GO:0005737">
    <property type="term" value="C:cytoplasm"/>
    <property type="evidence" value="ECO:0007669"/>
    <property type="project" value="TreeGrafter"/>
</dbReference>
<dbReference type="InterPro" id="IPR036291">
    <property type="entry name" value="NAD(P)-bd_dom_sf"/>
</dbReference>
<dbReference type="PANTHER" id="PTHR48079:SF6">
    <property type="entry name" value="NAD(P)-BINDING DOMAIN-CONTAINING PROTEIN-RELATED"/>
    <property type="match status" value="1"/>
</dbReference>
<dbReference type="SUPFAM" id="SSF51735">
    <property type="entry name" value="NAD(P)-binding Rossmann-fold domains"/>
    <property type="match status" value="1"/>
</dbReference>
<dbReference type="Proteomes" id="UP000186583">
    <property type="component" value="Unassembled WGS sequence"/>
</dbReference>
<evidence type="ECO:0000313" key="1">
    <source>
        <dbReference type="EMBL" id="OLN82929.1"/>
    </source>
</evidence>
<reference evidence="1 2" key="1">
    <citation type="submission" date="2016-11" db="EMBL/GenBank/DDBJ databases">
        <title>Draft Genome Assembly of Colletotrichum chlorophyti a pathogen of herbaceous plants.</title>
        <authorList>
            <person name="Gan P."/>
            <person name="Narusaka M."/>
            <person name="Tsushima A."/>
            <person name="Narusaka Y."/>
            <person name="Takano Y."/>
            <person name="Shirasu K."/>
        </authorList>
    </citation>
    <scope>NUCLEOTIDE SEQUENCE [LARGE SCALE GENOMIC DNA]</scope>
    <source>
        <strain evidence="1 2">NTL11</strain>
    </source>
</reference>
<sequence length="357" mass="39446">MTLKIFLTGVTAHLIPLTGYIGGDAFYALHEKHPDYQYSLLVRSEERAAPVKEAYPDVRIVVGTLHDAEVIENEAPAADVVIHTAESSDDEPSAKSIAKGLAKGHTPNKPGFWIHVSGTGILQWYDVKHERHGQPPLPDQEYHDIRDIDRILSLPDDAHHRNVDKIVLGANSPSIRTAVVGPPTIYGQGRGPVNRRSIQTPALAQATLEKGFAPIIPPGKTEWDNVHVHDLSEFFVTLVEATQDATKNADPEVFGPRAYYFVESGTHVWSEVAGWIAEEAHRQGFLPAPLTKEVTMKEALQSEGVSNSSWGLNSKSKAERARKYFGWEAKAKSFKEEVPGLISSEAKRLNLQPHEKK</sequence>
<name>A0A1Q8RF76_9PEZI</name>
<gene>
    <name evidence="1" type="ORF">CCHL11_08395</name>
</gene>
<accession>A0A1Q8RF76</accession>
<protein>
    <recommendedName>
        <fullName evidence="3">NAD(P)-binding domain-containing protein</fullName>
    </recommendedName>
</protein>
<dbReference type="EMBL" id="MPGH01000209">
    <property type="protein sequence ID" value="OLN82929.1"/>
    <property type="molecule type" value="Genomic_DNA"/>
</dbReference>
<dbReference type="InterPro" id="IPR051783">
    <property type="entry name" value="NAD(P)-dependent_oxidoreduct"/>
</dbReference>
<dbReference type="GO" id="GO:0004029">
    <property type="term" value="F:aldehyde dehydrogenase (NAD+) activity"/>
    <property type="evidence" value="ECO:0007669"/>
    <property type="project" value="TreeGrafter"/>
</dbReference>